<dbReference type="PROSITE" id="PS51257">
    <property type="entry name" value="PROKAR_LIPOPROTEIN"/>
    <property type="match status" value="1"/>
</dbReference>
<evidence type="ECO:0000313" key="4">
    <source>
        <dbReference type="Proteomes" id="UP001596050"/>
    </source>
</evidence>
<keyword evidence="2" id="KW-0732">Signal</keyword>
<keyword evidence="4" id="KW-1185">Reference proteome</keyword>
<feature type="chain" id="PRO_5046046097" description="Lipoprotein" evidence="2">
    <location>
        <begin position="22"/>
        <end position="158"/>
    </location>
</feature>
<dbReference type="RefSeq" id="WP_379784915.1">
    <property type="nucleotide sequence ID" value="NZ_JBHSMU010000015.1"/>
</dbReference>
<sequence>MTPRGLLSAPLRLLIISAALAAALAGCKDKQEAPPPPPKPAAIVKPKPAPSLTKEQAMAALLALPEVKAWSSDIEQRSRGKSHGAIIEDNPTPRTLNGKQYWQMSFVENRKQSVQRRESFLVAQTDGQILVEDLQNDTVLSLDEWRRGIRRVQLKSAD</sequence>
<feature type="signal peptide" evidence="2">
    <location>
        <begin position="1"/>
        <end position="21"/>
    </location>
</feature>
<feature type="region of interest" description="Disordered" evidence="1">
    <location>
        <begin position="28"/>
        <end position="50"/>
    </location>
</feature>
<dbReference type="EMBL" id="JBHSMU010000015">
    <property type="protein sequence ID" value="MFC5461462.1"/>
    <property type="molecule type" value="Genomic_DNA"/>
</dbReference>
<evidence type="ECO:0000256" key="2">
    <source>
        <dbReference type="SAM" id="SignalP"/>
    </source>
</evidence>
<dbReference type="Proteomes" id="UP001596050">
    <property type="component" value="Unassembled WGS sequence"/>
</dbReference>
<accession>A0ABW0L9A1</accession>
<proteinExistence type="predicted"/>
<protein>
    <recommendedName>
        <fullName evidence="5">Lipoprotein</fullName>
    </recommendedName>
</protein>
<organism evidence="3 4">
    <name type="scientific">Massilia niabensis</name>
    <dbReference type="NCBI Taxonomy" id="544910"/>
    <lineage>
        <taxon>Bacteria</taxon>
        <taxon>Pseudomonadati</taxon>
        <taxon>Pseudomonadota</taxon>
        <taxon>Betaproteobacteria</taxon>
        <taxon>Burkholderiales</taxon>
        <taxon>Oxalobacteraceae</taxon>
        <taxon>Telluria group</taxon>
        <taxon>Massilia</taxon>
    </lineage>
</organism>
<evidence type="ECO:0008006" key="5">
    <source>
        <dbReference type="Google" id="ProtNLM"/>
    </source>
</evidence>
<name>A0ABW0L9A1_9BURK</name>
<feature type="region of interest" description="Disordered" evidence="1">
    <location>
        <begin position="75"/>
        <end position="94"/>
    </location>
</feature>
<comment type="caution">
    <text evidence="3">The sequence shown here is derived from an EMBL/GenBank/DDBJ whole genome shotgun (WGS) entry which is preliminary data.</text>
</comment>
<gene>
    <name evidence="3" type="ORF">ACFPN5_16750</name>
</gene>
<evidence type="ECO:0000256" key="1">
    <source>
        <dbReference type="SAM" id="MobiDB-lite"/>
    </source>
</evidence>
<reference evidence="4" key="1">
    <citation type="journal article" date="2019" name="Int. J. Syst. Evol. Microbiol.">
        <title>The Global Catalogue of Microorganisms (GCM) 10K type strain sequencing project: providing services to taxonomists for standard genome sequencing and annotation.</title>
        <authorList>
            <consortium name="The Broad Institute Genomics Platform"/>
            <consortium name="The Broad Institute Genome Sequencing Center for Infectious Disease"/>
            <person name="Wu L."/>
            <person name="Ma J."/>
        </authorList>
    </citation>
    <scope>NUCLEOTIDE SEQUENCE [LARGE SCALE GENOMIC DNA]</scope>
    <source>
        <strain evidence="4">KACC 12649</strain>
    </source>
</reference>
<evidence type="ECO:0000313" key="3">
    <source>
        <dbReference type="EMBL" id="MFC5461462.1"/>
    </source>
</evidence>